<dbReference type="EMBL" id="DWWM01000026">
    <property type="protein sequence ID" value="HJC36338.1"/>
    <property type="molecule type" value="Genomic_DNA"/>
</dbReference>
<accession>A0A9D2NRX0</accession>
<dbReference type="Proteomes" id="UP000823896">
    <property type="component" value="Unassembled WGS sequence"/>
</dbReference>
<evidence type="ECO:0000256" key="1">
    <source>
        <dbReference type="SAM" id="MobiDB-lite"/>
    </source>
</evidence>
<proteinExistence type="predicted"/>
<reference evidence="2" key="1">
    <citation type="journal article" date="2021" name="PeerJ">
        <title>Extensive microbial diversity within the chicken gut microbiome revealed by metagenomics and culture.</title>
        <authorList>
            <person name="Gilroy R."/>
            <person name="Ravi A."/>
            <person name="Getino M."/>
            <person name="Pursley I."/>
            <person name="Horton D.L."/>
            <person name="Alikhan N.F."/>
            <person name="Baker D."/>
            <person name="Gharbi K."/>
            <person name="Hall N."/>
            <person name="Watson M."/>
            <person name="Adriaenssens E.M."/>
            <person name="Foster-Nyarko E."/>
            <person name="Jarju S."/>
            <person name="Secka A."/>
            <person name="Antonio M."/>
            <person name="Oren A."/>
            <person name="Chaudhuri R.R."/>
            <person name="La Ragione R."/>
            <person name="Hildebrand F."/>
            <person name="Pallen M.J."/>
        </authorList>
    </citation>
    <scope>NUCLEOTIDE SEQUENCE</scope>
    <source>
        <strain evidence="2">CHK187-11901</strain>
    </source>
</reference>
<protein>
    <submittedName>
        <fullName evidence="2">AT hook domain-containing protein</fullName>
    </submittedName>
</protein>
<evidence type="ECO:0000313" key="3">
    <source>
        <dbReference type="Proteomes" id="UP000823896"/>
    </source>
</evidence>
<gene>
    <name evidence="2" type="ORF">H9702_04325</name>
</gene>
<evidence type="ECO:0000313" key="2">
    <source>
        <dbReference type="EMBL" id="HJC36338.1"/>
    </source>
</evidence>
<organism evidence="2 3">
    <name type="scientific">Candidatus Merdibacter merdavium</name>
    <dbReference type="NCBI Taxonomy" id="2838692"/>
    <lineage>
        <taxon>Bacteria</taxon>
        <taxon>Bacillati</taxon>
        <taxon>Bacillota</taxon>
        <taxon>Erysipelotrichia</taxon>
        <taxon>Erysipelotrichales</taxon>
        <taxon>Erysipelotrichaceae</taxon>
        <taxon>Merdibacter</taxon>
    </lineage>
</organism>
<dbReference type="AlphaFoldDB" id="A0A9D2NRX0"/>
<name>A0A9D2NRX0_9FIRM</name>
<sequence length="228" mass="26456">MKGPGIKDYTAELTRRREEAHAQGLKYIEVNSKKLHQEISPDFATMPTCCQAMYKQMLTGDEILERPKGTTGFGSHLTIRFYVDSFEGREKLYPGKKRGRPPKSPQEKEAARKARMKHSTQDLCALIKSWLGEHGWEYEEHKGIIEAHHEDKKWIINVQGIHRGRKQPLPLKLSEIIRQMNDEEAVYSLAFNDSASYRRQWQEIPQVVKERLHMSVIFADKKGNIVEL</sequence>
<reference evidence="2" key="2">
    <citation type="submission" date="2021-04" db="EMBL/GenBank/DDBJ databases">
        <authorList>
            <person name="Gilroy R."/>
        </authorList>
    </citation>
    <scope>NUCLEOTIDE SEQUENCE</scope>
    <source>
        <strain evidence="2">CHK187-11901</strain>
    </source>
</reference>
<comment type="caution">
    <text evidence="2">The sequence shown here is derived from an EMBL/GenBank/DDBJ whole genome shotgun (WGS) entry which is preliminary data.</text>
</comment>
<feature type="region of interest" description="Disordered" evidence="1">
    <location>
        <begin position="92"/>
        <end position="115"/>
    </location>
</feature>